<evidence type="ECO:0000256" key="1">
    <source>
        <dbReference type="ARBA" id="ARBA00006739"/>
    </source>
</evidence>
<comment type="similarity">
    <text evidence="1">Belongs to the glycosyltransferase 2 family.</text>
</comment>
<keyword evidence="3" id="KW-0808">Transferase</keyword>
<dbReference type="InterPro" id="IPR001173">
    <property type="entry name" value="Glyco_trans_2-like"/>
</dbReference>
<name>A0ABP9GHB0_9ACTN</name>
<dbReference type="PANTHER" id="PTHR43685:SF5">
    <property type="entry name" value="GLYCOSYLTRANSFERASE EPSE-RELATED"/>
    <property type="match status" value="1"/>
</dbReference>
<evidence type="ECO:0000313" key="6">
    <source>
        <dbReference type="EMBL" id="GAA4932871.1"/>
    </source>
</evidence>
<organism evidence="6 7">
    <name type="scientific">Streptomonospora halophila</name>
    <dbReference type="NCBI Taxonomy" id="427369"/>
    <lineage>
        <taxon>Bacteria</taxon>
        <taxon>Bacillati</taxon>
        <taxon>Actinomycetota</taxon>
        <taxon>Actinomycetes</taxon>
        <taxon>Streptosporangiales</taxon>
        <taxon>Nocardiopsidaceae</taxon>
        <taxon>Streptomonospora</taxon>
    </lineage>
</organism>
<protein>
    <submittedName>
        <fullName evidence="6">Glycosyltransferase</fullName>
    </submittedName>
</protein>
<evidence type="ECO:0000256" key="2">
    <source>
        <dbReference type="ARBA" id="ARBA00022676"/>
    </source>
</evidence>
<feature type="region of interest" description="Disordered" evidence="4">
    <location>
        <begin position="1"/>
        <end position="29"/>
    </location>
</feature>
<dbReference type="Pfam" id="PF00535">
    <property type="entry name" value="Glycos_transf_2"/>
    <property type="match status" value="1"/>
</dbReference>
<dbReference type="PANTHER" id="PTHR43685">
    <property type="entry name" value="GLYCOSYLTRANSFERASE"/>
    <property type="match status" value="1"/>
</dbReference>
<feature type="compositionally biased region" description="Basic and acidic residues" evidence="4">
    <location>
        <begin position="1"/>
        <end position="22"/>
    </location>
</feature>
<keyword evidence="2" id="KW-0328">Glycosyltransferase</keyword>
<proteinExistence type="inferred from homology"/>
<dbReference type="InterPro" id="IPR029044">
    <property type="entry name" value="Nucleotide-diphossugar_trans"/>
</dbReference>
<sequence>MGDSADPERRRGAPDRGMRPRAEANPAGARVGVVVATRNRRADLARTLRRLSSACPDAPVTVVDNASSDGTADLVRSASPGAGVVELARNRGCAARNDGVAANPAPYIAFCDDDSWWEPGALERAAAAFDAHPRLGLVAAATFVGEDARPDPINEELAAGLGPAPRGLPGPRVLGFLACAAVVRREAFLDAGGFSDLLFFTHEEALLAQDLAALGWEACYLPQVRARHHPSADRPPSAWRRRLDLRNRVLVCWMRRPAERALAETARLARAGSREPAARRAVAGGDRGLPRALVQRRRLPPRVERDLRLLERR</sequence>
<dbReference type="Gene3D" id="3.90.550.10">
    <property type="entry name" value="Spore Coat Polysaccharide Biosynthesis Protein SpsA, Chain A"/>
    <property type="match status" value="1"/>
</dbReference>
<evidence type="ECO:0000313" key="7">
    <source>
        <dbReference type="Proteomes" id="UP001499993"/>
    </source>
</evidence>
<evidence type="ECO:0000256" key="3">
    <source>
        <dbReference type="ARBA" id="ARBA00022679"/>
    </source>
</evidence>
<accession>A0ABP9GHB0</accession>
<comment type="caution">
    <text evidence="6">The sequence shown here is derived from an EMBL/GenBank/DDBJ whole genome shotgun (WGS) entry which is preliminary data.</text>
</comment>
<dbReference type="Proteomes" id="UP001499993">
    <property type="component" value="Unassembled WGS sequence"/>
</dbReference>
<dbReference type="SUPFAM" id="SSF53448">
    <property type="entry name" value="Nucleotide-diphospho-sugar transferases"/>
    <property type="match status" value="1"/>
</dbReference>
<keyword evidence="7" id="KW-1185">Reference proteome</keyword>
<dbReference type="InterPro" id="IPR050834">
    <property type="entry name" value="Glycosyltransf_2"/>
</dbReference>
<feature type="domain" description="Glycosyltransferase 2-like" evidence="5">
    <location>
        <begin position="33"/>
        <end position="188"/>
    </location>
</feature>
<gene>
    <name evidence="6" type="ORF">GCM10023224_11440</name>
</gene>
<evidence type="ECO:0000259" key="5">
    <source>
        <dbReference type="Pfam" id="PF00535"/>
    </source>
</evidence>
<evidence type="ECO:0000256" key="4">
    <source>
        <dbReference type="SAM" id="MobiDB-lite"/>
    </source>
</evidence>
<reference evidence="7" key="1">
    <citation type="journal article" date="2019" name="Int. J. Syst. Evol. Microbiol.">
        <title>The Global Catalogue of Microorganisms (GCM) 10K type strain sequencing project: providing services to taxonomists for standard genome sequencing and annotation.</title>
        <authorList>
            <consortium name="The Broad Institute Genomics Platform"/>
            <consortium name="The Broad Institute Genome Sequencing Center for Infectious Disease"/>
            <person name="Wu L."/>
            <person name="Ma J."/>
        </authorList>
    </citation>
    <scope>NUCLEOTIDE SEQUENCE [LARGE SCALE GENOMIC DNA]</scope>
    <source>
        <strain evidence="7">JCM 18123</strain>
    </source>
</reference>
<dbReference type="EMBL" id="BAABIK010000004">
    <property type="protein sequence ID" value="GAA4932871.1"/>
    <property type="molecule type" value="Genomic_DNA"/>
</dbReference>